<dbReference type="SMART" id="SM00382">
    <property type="entry name" value="AAA"/>
    <property type="match status" value="1"/>
</dbReference>
<dbReference type="Pfam" id="PF02954">
    <property type="entry name" value="HTH_8"/>
    <property type="match status" value="1"/>
</dbReference>
<dbReference type="EMBL" id="LVJN01000015">
    <property type="protein sequence ID" value="OSM07049.1"/>
    <property type="molecule type" value="Genomic_DNA"/>
</dbReference>
<dbReference type="FunFam" id="3.40.50.300:FF:000006">
    <property type="entry name" value="DNA-binding transcriptional regulator NtrC"/>
    <property type="match status" value="1"/>
</dbReference>
<dbReference type="InterPro" id="IPR003593">
    <property type="entry name" value="AAA+_ATPase"/>
</dbReference>
<dbReference type="Gene3D" id="1.10.8.60">
    <property type="match status" value="1"/>
</dbReference>
<gene>
    <name evidence="7" type="ORF">MAIT1_05078</name>
</gene>
<dbReference type="InterPro" id="IPR058031">
    <property type="entry name" value="AAA_lid_NorR"/>
</dbReference>
<sequence length="297" mass="32745">MLISGENGSGKEVAARRIHALSQRGDGPFIAVNSAAIPDDHIESALFGHAAEGVGGEDGPQPGLLEQGHQGTLFLDEISDMSLPVQARIMRLLQEQRIERVGGGVIQVDVRVIAATNRDLRQEIEAGRFREDLYYRLNVVPLYVPPLRERLEDIPGLVNHFLRQQAQAGLPERAFSPQALDVLAQYHWPGNVRELKNLVERMVIMSPGRVIDAEHLPEFITPEGAVVNSAKSVSSGECDLWAEVIAIDSLREARERFERAYLQAKMGQNDGNISRTAEAIGMERSALHRKIKSLGLA</sequence>
<dbReference type="GO" id="GO:0005524">
    <property type="term" value="F:ATP binding"/>
    <property type="evidence" value="ECO:0007669"/>
    <property type="project" value="UniProtKB-KW"/>
</dbReference>
<dbReference type="PRINTS" id="PR01590">
    <property type="entry name" value="HTHFIS"/>
</dbReference>
<evidence type="ECO:0000256" key="1">
    <source>
        <dbReference type="ARBA" id="ARBA00022553"/>
    </source>
</evidence>
<dbReference type="PANTHER" id="PTHR32071:SF17">
    <property type="entry name" value="TRANSCRIPTIONAL REGULATOR (NTRC FAMILY)"/>
    <property type="match status" value="1"/>
</dbReference>
<accession>A0A1Y2K8U3</accession>
<evidence type="ECO:0000313" key="7">
    <source>
        <dbReference type="EMBL" id="OSM07049.1"/>
    </source>
</evidence>
<dbReference type="STRING" id="1434232.MAIT1_05078"/>
<evidence type="ECO:0000256" key="5">
    <source>
        <dbReference type="ARBA" id="ARBA00023163"/>
    </source>
</evidence>
<dbReference type="SUPFAM" id="SSF46689">
    <property type="entry name" value="Homeodomain-like"/>
    <property type="match status" value="1"/>
</dbReference>
<evidence type="ECO:0000256" key="3">
    <source>
        <dbReference type="ARBA" id="ARBA00022840"/>
    </source>
</evidence>
<dbReference type="GO" id="GO:0043565">
    <property type="term" value="F:sequence-specific DNA binding"/>
    <property type="evidence" value="ECO:0007669"/>
    <property type="project" value="InterPro"/>
</dbReference>
<evidence type="ECO:0000256" key="4">
    <source>
        <dbReference type="ARBA" id="ARBA00023015"/>
    </source>
</evidence>
<protein>
    <submittedName>
        <fullName evidence="7">Putative two component, sigma54 specific, Fis family transcriptional regulator</fullName>
    </submittedName>
</protein>
<dbReference type="GO" id="GO:0006355">
    <property type="term" value="P:regulation of DNA-templated transcription"/>
    <property type="evidence" value="ECO:0007669"/>
    <property type="project" value="InterPro"/>
</dbReference>
<dbReference type="SUPFAM" id="SSF52540">
    <property type="entry name" value="P-loop containing nucleoside triphosphate hydrolases"/>
    <property type="match status" value="1"/>
</dbReference>
<dbReference type="InterPro" id="IPR009057">
    <property type="entry name" value="Homeodomain-like_sf"/>
</dbReference>
<dbReference type="Proteomes" id="UP000194003">
    <property type="component" value="Unassembled WGS sequence"/>
</dbReference>
<evidence type="ECO:0000256" key="2">
    <source>
        <dbReference type="ARBA" id="ARBA00022741"/>
    </source>
</evidence>
<evidence type="ECO:0000259" key="6">
    <source>
        <dbReference type="PROSITE" id="PS50045"/>
    </source>
</evidence>
<dbReference type="Gene3D" id="1.10.10.60">
    <property type="entry name" value="Homeodomain-like"/>
    <property type="match status" value="1"/>
</dbReference>
<comment type="caution">
    <text evidence="7">The sequence shown here is derived from an EMBL/GenBank/DDBJ whole genome shotgun (WGS) entry which is preliminary data.</text>
</comment>
<keyword evidence="2" id="KW-0547">Nucleotide-binding</keyword>
<dbReference type="PANTHER" id="PTHR32071">
    <property type="entry name" value="TRANSCRIPTIONAL REGULATORY PROTEIN"/>
    <property type="match status" value="1"/>
</dbReference>
<keyword evidence="5" id="KW-0804">Transcription</keyword>
<dbReference type="PROSITE" id="PS00688">
    <property type="entry name" value="SIGMA54_INTERACT_3"/>
    <property type="match status" value="1"/>
</dbReference>
<dbReference type="PROSITE" id="PS50045">
    <property type="entry name" value="SIGMA54_INTERACT_4"/>
    <property type="match status" value="1"/>
</dbReference>
<name>A0A1Y2K8U3_9PROT</name>
<dbReference type="Pfam" id="PF00158">
    <property type="entry name" value="Sigma54_activat"/>
    <property type="match status" value="1"/>
</dbReference>
<dbReference type="GO" id="GO:0000160">
    <property type="term" value="P:phosphorelay signal transduction system"/>
    <property type="evidence" value="ECO:0007669"/>
    <property type="project" value="UniProtKB-KW"/>
</dbReference>
<keyword evidence="1" id="KW-0597">Phosphoprotein</keyword>
<feature type="domain" description="Sigma-54 factor interaction" evidence="6">
    <location>
        <begin position="1"/>
        <end position="204"/>
    </location>
</feature>
<dbReference type="CDD" id="cd00009">
    <property type="entry name" value="AAA"/>
    <property type="match status" value="1"/>
</dbReference>
<dbReference type="Gene3D" id="3.40.50.300">
    <property type="entry name" value="P-loop containing nucleotide triphosphate hydrolases"/>
    <property type="match status" value="1"/>
</dbReference>
<keyword evidence="4" id="KW-0805">Transcription regulation</keyword>
<keyword evidence="8" id="KW-1185">Reference proteome</keyword>
<keyword evidence="3" id="KW-0067">ATP-binding</keyword>
<dbReference type="InterPro" id="IPR025944">
    <property type="entry name" value="Sigma_54_int_dom_CS"/>
</dbReference>
<dbReference type="InterPro" id="IPR002078">
    <property type="entry name" value="Sigma_54_int"/>
</dbReference>
<reference evidence="7 8" key="1">
    <citation type="journal article" date="2016" name="BMC Genomics">
        <title>Combined genomic and structural analyses of a cultured magnetotactic bacterium reveals its niche adaptation to a dynamic environment.</title>
        <authorList>
            <person name="Araujo A.C."/>
            <person name="Morillo V."/>
            <person name="Cypriano J."/>
            <person name="Teixeira L.C."/>
            <person name="Leao P."/>
            <person name="Lyra S."/>
            <person name="Almeida L.G."/>
            <person name="Bazylinski D.A."/>
            <person name="Vasconcellos A.T."/>
            <person name="Abreu F."/>
            <person name="Lins U."/>
        </authorList>
    </citation>
    <scope>NUCLEOTIDE SEQUENCE [LARGE SCALE GENOMIC DNA]</scope>
    <source>
        <strain evidence="7 8">IT-1</strain>
    </source>
</reference>
<evidence type="ECO:0000313" key="8">
    <source>
        <dbReference type="Proteomes" id="UP000194003"/>
    </source>
</evidence>
<proteinExistence type="predicted"/>
<dbReference type="InterPro" id="IPR027417">
    <property type="entry name" value="P-loop_NTPase"/>
</dbReference>
<dbReference type="AlphaFoldDB" id="A0A1Y2K8U3"/>
<dbReference type="InterPro" id="IPR002197">
    <property type="entry name" value="HTH_Fis"/>
</dbReference>
<organism evidence="7 8">
    <name type="scientific">Magnetofaba australis IT-1</name>
    <dbReference type="NCBI Taxonomy" id="1434232"/>
    <lineage>
        <taxon>Bacteria</taxon>
        <taxon>Pseudomonadati</taxon>
        <taxon>Pseudomonadota</taxon>
        <taxon>Magnetococcia</taxon>
        <taxon>Magnetococcales</taxon>
        <taxon>Magnetococcaceae</taxon>
        <taxon>Magnetofaba</taxon>
    </lineage>
</organism>
<dbReference type="Pfam" id="PF25601">
    <property type="entry name" value="AAA_lid_14"/>
    <property type="match status" value="1"/>
</dbReference>